<comment type="cofactor">
    <cofactor evidence="1">
        <name>Zn(2+)</name>
        <dbReference type="ChEBI" id="CHEBI:29105"/>
    </cofactor>
</comment>
<dbReference type="CDD" id="cd10810">
    <property type="entry name" value="GH38N_AMII_LAM_like"/>
    <property type="match status" value="1"/>
</dbReference>
<evidence type="ECO:0000313" key="7">
    <source>
        <dbReference type="Proteomes" id="UP000037460"/>
    </source>
</evidence>
<reference evidence="7" key="1">
    <citation type="journal article" date="2015" name="PLoS Genet.">
        <title>Genome Sequence and Transcriptome Analyses of Chrysochromulina tobin: Metabolic Tools for Enhanced Algal Fitness in the Prominent Order Prymnesiales (Haptophyceae).</title>
        <authorList>
            <person name="Hovde B.T."/>
            <person name="Deodato C.R."/>
            <person name="Hunsperger H.M."/>
            <person name="Ryken S.A."/>
            <person name="Yost W."/>
            <person name="Jha R.K."/>
            <person name="Patterson J."/>
            <person name="Monnat R.J. Jr."/>
            <person name="Barlow S.B."/>
            <person name="Starkenburg S.R."/>
            <person name="Cattolico R.A."/>
        </authorList>
    </citation>
    <scope>NUCLEOTIDE SEQUENCE</scope>
    <source>
        <strain evidence="7">CCMP291</strain>
    </source>
</reference>
<evidence type="ECO:0000256" key="3">
    <source>
        <dbReference type="SAM" id="SignalP"/>
    </source>
</evidence>
<dbReference type="FunFam" id="3.20.110.10:FF:000001">
    <property type="entry name" value="Alpha-mannosidase"/>
    <property type="match status" value="1"/>
</dbReference>
<dbReference type="InterPro" id="IPR050843">
    <property type="entry name" value="Glycosyl_Hydrlase_38"/>
</dbReference>
<evidence type="ECO:0000313" key="6">
    <source>
        <dbReference type="EMBL" id="KOO30669.1"/>
    </source>
</evidence>
<dbReference type="GO" id="GO:0004559">
    <property type="term" value="F:alpha-mannosidase activity"/>
    <property type="evidence" value="ECO:0007669"/>
    <property type="project" value="InterPro"/>
</dbReference>
<proteinExistence type="predicted"/>
<keyword evidence="3" id="KW-0732">Signal</keyword>
<gene>
    <name evidence="6" type="ORF">Ctob_013516</name>
</gene>
<dbReference type="Pfam" id="PF07748">
    <property type="entry name" value="Glyco_hydro_38C"/>
    <property type="match status" value="1"/>
</dbReference>
<dbReference type="Gene3D" id="2.60.40.1360">
    <property type="match status" value="1"/>
</dbReference>
<evidence type="ECO:0000259" key="5">
    <source>
        <dbReference type="Pfam" id="PF07748"/>
    </source>
</evidence>
<dbReference type="Gene3D" id="2.70.98.30">
    <property type="entry name" value="Golgi alpha-mannosidase II, domain 4"/>
    <property type="match status" value="1"/>
</dbReference>
<dbReference type="InterPro" id="IPR000602">
    <property type="entry name" value="Glyco_hydro_38_N"/>
</dbReference>
<dbReference type="AlphaFoldDB" id="A0A0M0JVU8"/>
<name>A0A0M0JVU8_9EUKA</name>
<dbReference type="InterPro" id="IPR011330">
    <property type="entry name" value="Glyco_hydro/deAcase_b/a-brl"/>
</dbReference>
<keyword evidence="2" id="KW-0862">Zinc</keyword>
<dbReference type="InterPro" id="IPR011682">
    <property type="entry name" value="Glyco_hydro_38_C"/>
</dbReference>
<dbReference type="Pfam" id="PF01074">
    <property type="entry name" value="Glyco_hydro_38N"/>
    <property type="match status" value="1"/>
</dbReference>
<evidence type="ECO:0000256" key="2">
    <source>
        <dbReference type="ARBA" id="ARBA00022833"/>
    </source>
</evidence>
<dbReference type="GO" id="GO:0006013">
    <property type="term" value="P:mannose metabolic process"/>
    <property type="evidence" value="ECO:0007669"/>
    <property type="project" value="InterPro"/>
</dbReference>
<dbReference type="GO" id="GO:0030246">
    <property type="term" value="F:carbohydrate binding"/>
    <property type="evidence" value="ECO:0007669"/>
    <property type="project" value="InterPro"/>
</dbReference>
<feature type="signal peptide" evidence="3">
    <location>
        <begin position="1"/>
        <end position="16"/>
    </location>
</feature>
<accession>A0A0M0JVU8</accession>
<dbReference type="PANTHER" id="PTHR11607:SF3">
    <property type="entry name" value="LYSOSOMAL ALPHA-MANNOSIDASE"/>
    <property type="match status" value="1"/>
</dbReference>
<evidence type="ECO:0000259" key="4">
    <source>
        <dbReference type="Pfam" id="PF01074"/>
    </source>
</evidence>
<organism evidence="6 7">
    <name type="scientific">Chrysochromulina tobinii</name>
    <dbReference type="NCBI Taxonomy" id="1460289"/>
    <lineage>
        <taxon>Eukaryota</taxon>
        <taxon>Haptista</taxon>
        <taxon>Haptophyta</taxon>
        <taxon>Prymnesiophyceae</taxon>
        <taxon>Prymnesiales</taxon>
        <taxon>Chrysochromulinaceae</taxon>
        <taxon>Chrysochromulina</taxon>
    </lineage>
</organism>
<dbReference type="PANTHER" id="PTHR11607">
    <property type="entry name" value="ALPHA-MANNOSIDASE"/>
    <property type="match status" value="1"/>
</dbReference>
<evidence type="ECO:0000256" key="1">
    <source>
        <dbReference type="ARBA" id="ARBA00001947"/>
    </source>
</evidence>
<dbReference type="Gene3D" id="3.20.110.10">
    <property type="entry name" value="Glycoside hydrolase 38, N terminal domain"/>
    <property type="match status" value="1"/>
</dbReference>
<comment type="caution">
    <text evidence="6">The sequence shown here is derived from an EMBL/GenBank/DDBJ whole genome shotgun (WGS) entry which is preliminary data.</text>
</comment>
<keyword evidence="7" id="KW-1185">Reference proteome</keyword>
<dbReference type="InterPro" id="IPR027291">
    <property type="entry name" value="Glyco_hydro_38_N_sf"/>
</dbReference>
<sequence length="923" mass="100263">MPTSHFCLFLVATVHGFPSLPTAYRPADLPPVHVHLVPHTHDDVGWLKTLDQYHTGSNNSIQHANVGRVITSVVESLSRDPARKFIYAEVAFFQRWWRVQSNATQAQVRKLVDAKQLTFVNGGWCMHDEAVPHYIDMVDQQTLGHSYLKDELNVVPVVGWQIDPFGHSATQAALLSAESGFDGLFFGRMDYQDLDNRLKNKAAEWMWRPSFSLGGDAQVFAGLTGSYGGNYGPPGGFCWDVHCNDEPMQDDPSLDGYNVDSRVADFVEAARWQANRTRGAHVLFTMGSDFQYEQAEQWFDNMDKLIKYANAASAKTGVTVGYSSMNEYVSAKLAEPGVEYPLYTDDFYPYADGLNVSVCALTQAAGSVAGHDTPFVLYNSLAQEQTFLIGLPIVKSPWPVTNYEPDNTPNAAPLTAYFEATLSAMSLTSFVLRPTSAMSSAKPAAAAAAVPTSAAPAAATAAAPFSVSNGFVSLDFDASGALRKLRRLGSGPLLATPLTIEPRAYTPHKAIKDSREDDQPSGAYMFRPKSTAAPLRADGVPASFELIGSSGDLVQEVRQRWTSWCNVTIRLRQGRPTFEMEVTAGPLPAANGTELILRLTSTIASNASLYTDSNAREMLHRVRDFRSSWTLKQTEPVAGNYYPATTAAYIKDASAQLTLLVDAAQGVASLADGQLEVMIHRRLTQDDSRGVSEPLNETEYTKPYVGTNEPDGGGLVDGNGVRVDLASAGGEHSGRGLIVRGKYVVSLERPDDAAAVWRPAMDALYAAPTPYFGTGISATPNAKTVPATTRAVLSSLSQALPPNVQIVTLRRLNSGEVLLRLAHQFGINEHPALSRPVSVDLASLFAPEVLAVSSAVEMTLTANQRKDELLKRRQSQPTWRVVGESVGPPGTHAWRRVPPLDWATSTVISLGPLEIKTFLLRLA</sequence>
<dbReference type="SUPFAM" id="SSF74650">
    <property type="entry name" value="Galactose mutarotase-like"/>
    <property type="match status" value="1"/>
</dbReference>
<protein>
    <submittedName>
        <fullName evidence="6">Lysosomal alpha-mannosidase-like protein</fullName>
    </submittedName>
</protein>
<dbReference type="OrthoDB" id="2016903at2759"/>
<feature type="chain" id="PRO_5005602137" evidence="3">
    <location>
        <begin position="17"/>
        <end position="923"/>
    </location>
</feature>
<feature type="domain" description="Glycosyl hydrolase family 38 C-terminal" evidence="5">
    <location>
        <begin position="467"/>
        <end position="689"/>
    </location>
</feature>
<dbReference type="InterPro" id="IPR011013">
    <property type="entry name" value="Gal_mutarotase_sf_dom"/>
</dbReference>
<dbReference type="Proteomes" id="UP000037460">
    <property type="component" value="Unassembled WGS sequence"/>
</dbReference>
<feature type="domain" description="Glycoside hydrolase family 38 N-terminal" evidence="4">
    <location>
        <begin position="33"/>
        <end position="351"/>
    </location>
</feature>
<dbReference type="SUPFAM" id="SSF88713">
    <property type="entry name" value="Glycoside hydrolase/deacetylase"/>
    <property type="match status" value="1"/>
</dbReference>
<dbReference type="EMBL" id="JWZX01002183">
    <property type="protein sequence ID" value="KOO30669.1"/>
    <property type="molecule type" value="Genomic_DNA"/>
</dbReference>